<feature type="region of interest" description="Disordered" evidence="1">
    <location>
        <begin position="204"/>
        <end position="232"/>
    </location>
</feature>
<accession>A0AA46K599</accession>
<dbReference type="Proteomes" id="UP000320710">
    <property type="component" value="Unassembled WGS sequence"/>
</dbReference>
<reference evidence="2 3" key="1">
    <citation type="submission" date="2019-06" db="EMBL/GenBank/DDBJ databases">
        <authorList>
            <person name="Deangelis K."/>
            <person name="Huntemann M."/>
            <person name="Clum A."/>
            <person name="Pillay M."/>
            <person name="Palaniappan K."/>
            <person name="Varghese N."/>
            <person name="Mikhailova N."/>
            <person name="Stamatis D."/>
            <person name="Reddy T."/>
            <person name="Daum C."/>
            <person name="Shapiro N."/>
            <person name="Ivanova N."/>
            <person name="Kyrpides N."/>
            <person name="Woyke T."/>
        </authorList>
    </citation>
    <scope>NUCLEOTIDE SEQUENCE [LARGE SCALE GENOMIC DNA]</scope>
    <source>
        <strain evidence="2 3">106R</strain>
    </source>
</reference>
<feature type="region of interest" description="Disordered" evidence="1">
    <location>
        <begin position="67"/>
        <end position="98"/>
    </location>
</feature>
<evidence type="ECO:0000256" key="1">
    <source>
        <dbReference type="SAM" id="MobiDB-lite"/>
    </source>
</evidence>
<sequence length="245" mass="25928">MPAAWGRNITTGLMMKFKITKDEYNALNDVQKALYKESGDGYQVQIEGMPDTSELDGLKKKVDELMTEKKTEQAARRKAEEDAKKAAEEQAKKNGDVEALEKSWAQKLADAEAKSKAEIASLNTSLHGLLVDNVAQKLATELAGDAAPVMLPHIKSRLAIEEKDGQHVTRILDGAGKPSAASIDELKKEFVGNAAFKGVIIGSKASGTGGNGGGNPGAGGGGNGNGDNPDSLVSRARQIIENNQE</sequence>
<reference evidence="2 3" key="2">
    <citation type="submission" date="2019-07" db="EMBL/GenBank/DDBJ databases">
        <title>Investigation of anaerobic lignin degradation for improved lignocellulosic biofuels.</title>
        <authorList>
            <person name="Deangelis K.PhD."/>
        </authorList>
    </citation>
    <scope>NUCLEOTIDE SEQUENCE [LARGE SCALE GENOMIC DNA]</scope>
    <source>
        <strain evidence="2 3">106R</strain>
    </source>
</reference>
<gene>
    <name evidence="2" type="ORF">FHU12_2335</name>
</gene>
<protein>
    <recommendedName>
        <fullName evidence="4">Scaffold protein</fullName>
    </recommendedName>
</protein>
<dbReference type="EMBL" id="VFMJ01000001">
    <property type="protein sequence ID" value="TQI84813.1"/>
    <property type="molecule type" value="Genomic_DNA"/>
</dbReference>
<dbReference type="AlphaFoldDB" id="A0AA46K599"/>
<evidence type="ECO:0008006" key="4">
    <source>
        <dbReference type="Google" id="ProtNLM"/>
    </source>
</evidence>
<organism evidence="2 3">
    <name type="scientific">Serratia marcescens</name>
    <dbReference type="NCBI Taxonomy" id="615"/>
    <lineage>
        <taxon>Bacteria</taxon>
        <taxon>Pseudomonadati</taxon>
        <taxon>Pseudomonadota</taxon>
        <taxon>Gammaproteobacteria</taxon>
        <taxon>Enterobacterales</taxon>
        <taxon>Yersiniaceae</taxon>
        <taxon>Serratia</taxon>
    </lineage>
</organism>
<evidence type="ECO:0000313" key="2">
    <source>
        <dbReference type="EMBL" id="TQI84813.1"/>
    </source>
</evidence>
<comment type="caution">
    <text evidence="2">The sequence shown here is derived from an EMBL/GenBank/DDBJ whole genome shotgun (WGS) entry which is preliminary data.</text>
</comment>
<proteinExistence type="predicted"/>
<feature type="compositionally biased region" description="Gly residues" evidence="1">
    <location>
        <begin position="207"/>
        <end position="225"/>
    </location>
</feature>
<name>A0AA46K599_SERMA</name>
<evidence type="ECO:0000313" key="3">
    <source>
        <dbReference type="Proteomes" id="UP000320710"/>
    </source>
</evidence>